<keyword evidence="8" id="KW-1185">Reference proteome</keyword>
<gene>
    <name evidence="6" type="ORF">DCAR_029341</name>
    <name evidence="7" type="ORF">DCAR_0933783</name>
</gene>
<evidence type="ECO:0000256" key="5">
    <source>
        <dbReference type="SAM" id="MobiDB-lite"/>
    </source>
</evidence>
<organism evidence="6">
    <name type="scientific">Daucus carota subsp. sativus</name>
    <name type="common">Carrot</name>
    <dbReference type="NCBI Taxonomy" id="79200"/>
    <lineage>
        <taxon>Eukaryota</taxon>
        <taxon>Viridiplantae</taxon>
        <taxon>Streptophyta</taxon>
        <taxon>Embryophyta</taxon>
        <taxon>Tracheophyta</taxon>
        <taxon>Spermatophyta</taxon>
        <taxon>Magnoliopsida</taxon>
        <taxon>eudicotyledons</taxon>
        <taxon>Gunneridae</taxon>
        <taxon>Pentapetalae</taxon>
        <taxon>asterids</taxon>
        <taxon>campanulids</taxon>
        <taxon>Apiales</taxon>
        <taxon>Apiaceae</taxon>
        <taxon>Apioideae</taxon>
        <taxon>Scandiceae</taxon>
        <taxon>Daucinae</taxon>
        <taxon>Daucus</taxon>
        <taxon>Daucus sect. Daucus</taxon>
    </lineage>
</organism>
<sequence>MASSSVTSSTPTESNCKKRRKIDNNVTIKNNQSHDQENKSQWKSASQHKIYATKLVDALRRRTSNSTVRETADRVLALSGKGRTRWSRAILTNRLKIQMRMIKQRNKTKNTKAAFTKRPRKLIRAPVKKRSLLAVEEKARDLSRLVPGCRKITLPNLLEEVGDYIAALEMQVRAMTALTGLLTGSTRSV</sequence>
<dbReference type="PANTHER" id="PTHR33124">
    <property type="entry name" value="TRANSCRIPTION FACTOR IBH1-LIKE 1"/>
    <property type="match status" value="1"/>
</dbReference>
<dbReference type="KEGG" id="dcr:108201918"/>
<dbReference type="InterPro" id="IPR044660">
    <property type="entry name" value="IBH1-like"/>
</dbReference>
<reference evidence="7" key="2">
    <citation type="submission" date="2022-03" db="EMBL/GenBank/DDBJ databases">
        <title>Draft title - Genomic analysis of global carrot germplasm unveils the trajectory of domestication and the origin of high carotenoid orange carrot.</title>
        <authorList>
            <person name="Iorizzo M."/>
            <person name="Ellison S."/>
            <person name="Senalik D."/>
            <person name="Macko-Podgorni A."/>
            <person name="Grzebelus D."/>
            <person name="Bostan H."/>
            <person name="Rolling W."/>
            <person name="Curaba J."/>
            <person name="Simon P."/>
        </authorList>
    </citation>
    <scope>NUCLEOTIDE SEQUENCE</scope>
    <source>
        <tissue evidence="7">Leaf</tissue>
    </source>
</reference>
<dbReference type="GO" id="GO:0000976">
    <property type="term" value="F:transcription cis-regulatory region binding"/>
    <property type="evidence" value="ECO:0007669"/>
    <property type="project" value="EnsemblPlants"/>
</dbReference>
<evidence type="ECO:0000256" key="4">
    <source>
        <dbReference type="ARBA" id="ARBA00023242"/>
    </source>
</evidence>
<accession>A0A175YEX5</accession>
<evidence type="ECO:0008006" key="9">
    <source>
        <dbReference type="Google" id="ProtNLM"/>
    </source>
</evidence>
<dbReference type="OrthoDB" id="1647165at2759"/>
<proteinExistence type="predicted"/>
<dbReference type="Gramene" id="KZM81728">
    <property type="protein sequence ID" value="KZM81728"/>
    <property type="gene ID" value="DCAR_029341"/>
</dbReference>
<protein>
    <recommendedName>
        <fullName evidence="9">BHLH domain-containing protein</fullName>
    </recommendedName>
</protein>
<feature type="compositionally biased region" description="Low complexity" evidence="5">
    <location>
        <begin position="1"/>
        <end position="14"/>
    </location>
</feature>
<evidence type="ECO:0000313" key="8">
    <source>
        <dbReference type="Proteomes" id="UP000077755"/>
    </source>
</evidence>
<keyword evidence="3" id="KW-0804">Transcription</keyword>
<keyword evidence="2" id="KW-0805">Transcription regulation</keyword>
<dbReference type="InterPro" id="IPR044549">
    <property type="entry name" value="bHLH_AtIBH1-like"/>
</dbReference>
<dbReference type="EMBL" id="CP093351">
    <property type="protein sequence ID" value="WOH14264.1"/>
    <property type="molecule type" value="Genomic_DNA"/>
</dbReference>
<dbReference type="EMBL" id="LNRQ01000009">
    <property type="protein sequence ID" value="KZM81728.1"/>
    <property type="molecule type" value="Genomic_DNA"/>
</dbReference>
<dbReference type="GO" id="GO:0005634">
    <property type="term" value="C:nucleus"/>
    <property type="evidence" value="ECO:0007669"/>
    <property type="project" value="UniProtKB-SubCell"/>
</dbReference>
<evidence type="ECO:0000256" key="1">
    <source>
        <dbReference type="ARBA" id="ARBA00004123"/>
    </source>
</evidence>
<dbReference type="GO" id="GO:0006355">
    <property type="term" value="P:regulation of DNA-templated transcription"/>
    <property type="evidence" value="ECO:0007669"/>
    <property type="project" value="InterPro"/>
</dbReference>
<dbReference type="OMA" id="KSTGNCK"/>
<evidence type="ECO:0000313" key="7">
    <source>
        <dbReference type="EMBL" id="WOH14264.1"/>
    </source>
</evidence>
<dbReference type="CDD" id="cd11444">
    <property type="entry name" value="bHLH_AtIBH1_like"/>
    <property type="match status" value="1"/>
</dbReference>
<dbReference type="GO" id="GO:0009742">
    <property type="term" value="P:brassinosteroid mediated signaling pathway"/>
    <property type="evidence" value="ECO:0007669"/>
    <property type="project" value="EnsemblPlants"/>
</dbReference>
<keyword evidence="4" id="KW-0539">Nucleus</keyword>
<dbReference type="PANTHER" id="PTHR33124:SF12">
    <property type="entry name" value="TRANSCRIPTION FACTOR BHLH148"/>
    <property type="match status" value="1"/>
</dbReference>
<dbReference type="AlphaFoldDB" id="A0A175YEX5"/>
<name>A0A175YEX5_DAUCS</name>
<feature type="region of interest" description="Disordered" evidence="5">
    <location>
        <begin position="1"/>
        <end position="45"/>
    </location>
</feature>
<dbReference type="STRING" id="79200.A0A175YEX5"/>
<comment type="subcellular location">
    <subcellularLocation>
        <location evidence="1">Nucleus</location>
    </subcellularLocation>
</comment>
<reference evidence="6" key="1">
    <citation type="journal article" date="2016" name="Nat. Genet.">
        <title>A high-quality carrot genome assembly provides new insights into carotenoid accumulation and asterid genome evolution.</title>
        <authorList>
            <person name="Iorizzo M."/>
            <person name="Ellison S."/>
            <person name="Senalik D."/>
            <person name="Zeng P."/>
            <person name="Satapoomin P."/>
            <person name="Huang J."/>
            <person name="Bowman M."/>
            <person name="Iovene M."/>
            <person name="Sanseverino W."/>
            <person name="Cavagnaro P."/>
            <person name="Yildiz M."/>
            <person name="Macko-Podgorni A."/>
            <person name="Moranska E."/>
            <person name="Grzebelus E."/>
            <person name="Grzebelus D."/>
            <person name="Ashrafi H."/>
            <person name="Zheng Z."/>
            <person name="Cheng S."/>
            <person name="Spooner D."/>
            <person name="Van Deynze A."/>
            <person name="Simon P."/>
        </authorList>
    </citation>
    <scope>NUCLEOTIDE SEQUENCE [LARGE SCALE GENOMIC DNA]</scope>
    <source>
        <tissue evidence="6">Leaf</tissue>
    </source>
</reference>
<evidence type="ECO:0000313" key="6">
    <source>
        <dbReference type="EMBL" id="KZM81728.1"/>
    </source>
</evidence>
<evidence type="ECO:0000256" key="2">
    <source>
        <dbReference type="ARBA" id="ARBA00023015"/>
    </source>
</evidence>
<dbReference type="Proteomes" id="UP000077755">
    <property type="component" value="Chromosome 9"/>
</dbReference>
<evidence type="ECO:0000256" key="3">
    <source>
        <dbReference type="ARBA" id="ARBA00023163"/>
    </source>
</evidence>